<proteinExistence type="predicted"/>
<sequence length="276" mass="29077">MITNRTATPLAAAVALAVLGVGPVPGAAAEGADDPVLDATDAKKVDEFLERAKETEQAVSPELKAVALISRATLVGFDDRLSSAGSVRRKVAALMKRTPGQTVEAALAKIEDSVHYTLQWPDGRYTDGVKAASAALVGWDNDSVRWSNTWGRKNSRKAIDSAWRDRRSGHTFAVRFHTPSSRWAQEAARKLQGERRRPGTQPDRVKELRRQQEAIFTSVPVPEGAERLAAPASPPPAATPAPAAPPAPEPAPVPAPVPVPAPTPSEPAAGPAPGSA</sequence>
<feature type="compositionally biased region" description="Pro residues" evidence="1">
    <location>
        <begin position="232"/>
        <end position="265"/>
    </location>
</feature>
<reference evidence="3 4" key="1">
    <citation type="submission" date="2017-06" db="EMBL/GenBank/DDBJ databases">
        <title>Streptomyces albireticuli Genome sequencing and assembly.</title>
        <authorList>
            <person name="Wang Y."/>
            <person name="Du B."/>
            <person name="Ding Y."/>
            <person name="Liu H."/>
            <person name="Hou Q."/>
            <person name="Liu K."/>
            <person name="Yao L."/>
            <person name="Wang C."/>
        </authorList>
    </citation>
    <scope>NUCLEOTIDE SEQUENCE [LARGE SCALE GENOMIC DNA]</scope>
    <source>
        <strain evidence="3 4">MDJK11</strain>
    </source>
</reference>
<evidence type="ECO:0000256" key="2">
    <source>
        <dbReference type="SAM" id="SignalP"/>
    </source>
</evidence>
<keyword evidence="2" id="KW-0732">Signal</keyword>
<gene>
    <name evidence="3" type="ORF">SMD11_6011</name>
</gene>
<dbReference type="GO" id="GO:0016301">
    <property type="term" value="F:kinase activity"/>
    <property type="evidence" value="ECO:0007669"/>
    <property type="project" value="UniProtKB-KW"/>
</dbReference>
<dbReference type="AlphaFoldDB" id="A0A1Z2LBA7"/>
<feature type="region of interest" description="Disordered" evidence="1">
    <location>
        <begin position="212"/>
        <end position="276"/>
    </location>
</feature>
<evidence type="ECO:0000313" key="4">
    <source>
        <dbReference type="Proteomes" id="UP000195755"/>
    </source>
</evidence>
<accession>A0A1Z2LBA7</accession>
<feature type="signal peptide" evidence="2">
    <location>
        <begin position="1"/>
        <end position="28"/>
    </location>
</feature>
<dbReference type="Proteomes" id="UP000195755">
    <property type="component" value="Chromosome"/>
</dbReference>
<name>A0A1Z2LBA7_9ACTN</name>
<dbReference type="EMBL" id="CP021744">
    <property type="protein sequence ID" value="ARZ71587.1"/>
    <property type="molecule type" value="Genomic_DNA"/>
</dbReference>
<dbReference type="KEGG" id="salj:SMD11_6011"/>
<dbReference type="RefSeq" id="WP_087929365.1">
    <property type="nucleotide sequence ID" value="NZ_CP021744.1"/>
</dbReference>
<keyword evidence="3" id="KW-0808">Transferase</keyword>
<dbReference type="OrthoDB" id="4104600at2"/>
<organism evidence="3 4">
    <name type="scientific">Streptomyces albireticuli</name>
    <dbReference type="NCBI Taxonomy" id="1940"/>
    <lineage>
        <taxon>Bacteria</taxon>
        <taxon>Bacillati</taxon>
        <taxon>Actinomycetota</taxon>
        <taxon>Actinomycetes</taxon>
        <taxon>Kitasatosporales</taxon>
        <taxon>Streptomycetaceae</taxon>
        <taxon>Streptomyces</taxon>
    </lineage>
</organism>
<evidence type="ECO:0000313" key="3">
    <source>
        <dbReference type="EMBL" id="ARZ71587.1"/>
    </source>
</evidence>
<evidence type="ECO:0000256" key="1">
    <source>
        <dbReference type="SAM" id="MobiDB-lite"/>
    </source>
</evidence>
<feature type="chain" id="PRO_5012170316" evidence="2">
    <location>
        <begin position="29"/>
        <end position="276"/>
    </location>
</feature>
<keyword evidence="3" id="KW-0418">Kinase</keyword>
<feature type="compositionally biased region" description="Low complexity" evidence="1">
    <location>
        <begin position="266"/>
        <end position="276"/>
    </location>
</feature>
<protein>
    <submittedName>
        <fullName evidence="3">ATP nucleotide 3'-pyrophosphokinase</fullName>
    </submittedName>
</protein>